<evidence type="ECO:0000313" key="3">
    <source>
        <dbReference type="Proteomes" id="UP000243900"/>
    </source>
</evidence>
<keyword evidence="1" id="KW-0732">Signal</keyword>
<reference evidence="3" key="1">
    <citation type="submission" date="2018-02" db="EMBL/GenBank/DDBJ databases">
        <title>Genome sequencing of Solimonas sp. HR-BB.</title>
        <authorList>
            <person name="Lee Y."/>
            <person name="Jeon C.O."/>
        </authorList>
    </citation>
    <scope>NUCLEOTIDE SEQUENCE [LARGE SCALE GENOMIC DNA]</scope>
    <source>
        <strain evidence="3">HR-E</strain>
    </source>
</reference>
<gene>
    <name evidence="2" type="ORF">C5O18_00240</name>
</gene>
<feature type="signal peptide" evidence="1">
    <location>
        <begin position="1"/>
        <end position="24"/>
    </location>
</feature>
<keyword evidence="3" id="KW-1185">Reference proteome</keyword>
<sequence length="343" mass="37633">MRGSRLLRRGFAGAIIGASVLLSACDPQAFISNQALRFVERKLVPPMLKDNDVVMACQSGVATAPLIMATENLGANADQLGTLLYTTAGLCAEIEATNAELRYLRAARAGQVEEAQDARISQKRFAEMAARRQLAGYQRFVRYYEKRYDIKIGDECSDFYKDFDEFVYMLGLVTGLQAVLNDVIAQQVVGVPMDIAAKAERAFTCLDNKKWWGVPLAARAVIWNVLPGADEGKDPWGAFQATMQQGEAAGMRLPHAMYALSAAGKDDQARLRDAIRRFANVPEGFKPNAQYRLADSIAALIVTTLSDRLWTEGAGTRTPPGMLGKFWDEEPEKAEGVDIGDLL</sequence>
<evidence type="ECO:0000256" key="1">
    <source>
        <dbReference type="SAM" id="SignalP"/>
    </source>
</evidence>
<proteinExistence type="predicted"/>
<feature type="chain" id="PRO_5015195513" evidence="1">
    <location>
        <begin position="25"/>
        <end position="343"/>
    </location>
</feature>
<protein>
    <submittedName>
        <fullName evidence="2">Uncharacterized protein</fullName>
    </submittedName>
</protein>
<dbReference type="OrthoDB" id="318536at2"/>
<dbReference type="RefSeq" id="WP_105190880.1">
    <property type="nucleotide sequence ID" value="NZ_PTQZ01000002.1"/>
</dbReference>
<comment type="caution">
    <text evidence="2">The sequence shown here is derived from an EMBL/GenBank/DDBJ whole genome shotgun (WGS) entry which is preliminary data.</text>
</comment>
<dbReference type="Proteomes" id="UP000243900">
    <property type="component" value="Unassembled WGS sequence"/>
</dbReference>
<name>A0A2P6AVL9_9GAMM</name>
<dbReference type="EMBL" id="PTQZ01000002">
    <property type="protein sequence ID" value="PQA52328.1"/>
    <property type="molecule type" value="Genomic_DNA"/>
</dbReference>
<organism evidence="2 3">
    <name type="scientific">Amnimonas aquatica</name>
    <dbReference type="NCBI Taxonomy" id="2094561"/>
    <lineage>
        <taxon>Bacteria</taxon>
        <taxon>Pseudomonadati</taxon>
        <taxon>Pseudomonadota</taxon>
        <taxon>Gammaproteobacteria</taxon>
        <taxon>Moraxellales</taxon>
        <taxon>Moraxellaceae</taxon>
        <taxon>Amnimonas</taxon>
    </lineage>
</organism>
<accession>A0A2P6AVL9</accession>
<dbReference type="PROSITE" id="PS51257">
    <property type="entry name" value="PROKAR_LIPOPROTEIN"/>
    <property type="match status" value="1"/>
</dbReference>
<dbReference type="AlphaFoldDB" id="A0A2P6AVL9"/>
<evidence type="ECO:0000313" key="2">
    <source>
        <dbReference type="EMBL" id="PQA52328.1"/>
    </source>
</evidence>